<evidence type="ECO:0000313" key="2">
    <source>
        <dbReference type="EMBL" id="TSP12411.1"/>
    </source>
</evidence>
<comment type="caution">
    <text evidence="2">The sequence shown here is derived from an EMBL/GenBank/DDBJ whole genome shotgun (WGS) entry which is preliminary data.</text>
</comment>
<organism evidence="2 3">
    <name type="scientific">Cupriavidus campinensis</name>
    <dbReference type="NCBI Taxonomy" id="151783"/>
    <lineage>
        <taxon>Bacteria</taxon>
        <taxon>Pseudomonadati</taxon>
        <taxon>Pseudomonadota</taxon>
        <taxon>Betaproteobacteria</taxon>
        <taxon>Burkholderiales</taxon>
        <taxon>Burkholderiaceae</taxon>
        <taxon>Cupriavidus</taxon>
    </lineage>
</organism>
<dbReference type="CDD" id="cd00761">
    <property type="entry name" value="Glyco_tranf_GTA_type"/>
    <property type="match status" value="1"/>
</dbReference>
<sequence>MSGHRPGNRRWRSGDAAAVRSSDCWGGRADMTNTQETDQDAQAVASLVVRAISGRHREIARALESVGRSTYRPLEVVVVYQGTDEDYLQYLRGLLASLPAVEGRVEHNPTDNDERARNLNLGIAAARGRYVGFLDDDDALEPEHVASLVAALRQTGRTWAYGQTVLKKEDQHFELIQETKPFVRKSFSLRALWAENFIPIHSFLVDRERLHPEVRERMFNEELTRSEDWDFLIRLGFHHEPAVIDAFTCSYFVSTAPRNSNLSLTRPKVQSEQDLANKRMWERSKEIVEASKEELLGRFYWAREYFLTAATPAPSAPDEKPIATNVRLYRRVVLGIIRRLERTV</sequence>
<dbReference type="PANTHER" id="PTHR43685">
    <property type="entry name" value="GLYCOSYLTRANSFERASE"/>
    <property type="match status" value="1"/>
</dbReference>
<dbReference type="InterPro" id="IPR050834">
    <property type="entry name" value="Glycosyltransf_2"/>
</dbReference>
<evidence type="ECO:0000313" key="3">
    <source>
        <dbReference type="Proteomes" id="UP000318943"/>
    </source>
</evidence>
<proteinExistence type="predicted"/>
<feature type="domain" description="Glycosyltransferase 2-like" evidence="1">
    <location>
        <begin position="58"/>
        <end position="179"/>
    </location>
</feature>
<reference evidence="2 3" key="1">
    <citation type="submission" date="2019-05" db="EMBL/GenBank/DDBJ databases">
        <title>Whole genome sequence analysis of Cupriavidus campinensis S14E4C strain.</title>
        <authorList>
            <person name="Abbaszade G."/>
            <person name="Szabo A."/>
            <person name="Toumi M."/>
            <person name="Toth E."/>
        </authorList>
    </citation>
    <scope>NUCLEOTIDE SEQUENCE [LARGE SCALE GENOMIC DNA]</scope>
    <source>
        <strain evidence="2 3">S14E4C</strain>
    </source>
</reference>
<dbReference type="Proteomes" id="UP000318943">
    <property type="component" value="Unassembled WGS sequence"/>
</dbReference>
<keyword evidence="3" id="KW-1185">Reference proteome</keyword>
<dbReference type="EMBL" id="VCIZ01000006">
    <property type="protein sequence ID" value="TSP12411.1"/>
    <property type="molecule type" value="Genomic_DNA"/>
</dbReference>
<name>A0ABY3EN94_9BURK</name>
<protein>
    <submittedName>
        <fullName evidence="2">Glycosyltransferase family 2 protein</fullName>
    </submittedName>
</protein>
<dbReference type="Pfam" id="PF00535">
    <property type="entry name" value="Glycos_transf_2"/>
    <property type="match status" value="1"/>
</dbReference>
<gene>
    <name evidence="2" type="ORF">FGG12_12510</name>
</gene>
<dbReference type="Gene3D" id="3.90.550.10">
    <property type="entry name" value="Spore Coat Polysaccharide Biosynthesis Protein SpsA, Chain A"/>
    <property type="match status" value="1"/>
</dbReference>
<dbReference type="InterPro" id="IPR029044">
    <property type="entry name" value="Nucleotide-diphossugar_trans"/>
</dbReference>
<dbReference type="InterPro" id="IPR001173">
    <property type="entry name" value="Glyco_trans_2-like"/>
</dbReference>
<evidence type="ECO:0000259" key="1">
    <source>
        <dbReference type="Pfam" id="PF00535"/>
    </source>
</evidence>
<dbReference type="PANTHER" id="PTHR43685:SF11">
    <property type="entry name" value="GLYCOSYLTRANSFERASE TAGX-RELATED"/>
    <property type="match status" value="1"/>
</dbReference>
<dbReference type="SUPFAM" id="SSF53448">
    <property type="entry name" value="Nucleotide-diphospho-sugar transferases"/>
    <property type="match status" value="1"/>
</dbReference>
<accession>A0ABY3EN94</accession>